<dbReference type="CDD" id="cd05233">
    <property type="entry name" value="SDR_c"/>
    <property type="match status" value="1"/>
</dbReference>
<dbReference type="GO" id="GO:0016616">
    <property type="term" value="F:oxidoreductase activity, acting on the CH-OH group of donors, NAD or NADP as acceptor"/>
    <property type="evidence" value="ECO:0007669"/>
    <property type="project" value="UniProtKB-ARBA"/>
</dbReference>
<feature type="domain" description="Ketoreductase" evidence="4">
    <location>
        <begin position="7"/>
        <end position="193"/>
    </location>
</feature>
<dbReference type="PANTHER" id="PTHR42760:SF133">
    <property type="entry name" value="3-OXOACYL-[ACYL-CARRIER-PROTEIN] REDUCTASE"/>
    <property type="match status" value="1"/>
</dbReference>
<reference evidence="6" key="1">
    <citation type="submission" date="2018-12" db="EMBL/GenBank/DDBJ databases">
        <title>Genome sequence of Peanibacillus sp.</title>
        <authorList>
            <person name="Subramani G."/>
            <person name="Srinivasan S."/>
            <person name="Kim M.K."/>
        </authorList>
    </citation>
    <scope>NUCLEOTIDE SEQUENCE [LARGE SCALE GENOMIC DNA]</scope>
    <source>
        <strain evidence="6">18JY67-1</strain>
    </source>
</reference>
<dbReference type="InterPro" id="IPR036291">
    <property type="entry name" value="NAD(P)-bd_dom_sf"/>
</dbReference>
<keyword evidence="6" id="KW-1185">Reference proteome</keyword>
<evidence type="ECO:0000256" key="2">
    <source>
        <dbReference type="ARBA" id="ARBA00023002"/>
    </source>
</evidence>
<comment type="similarity">
    <text evidence="1 3">Belongs to the short-chain dehydrogenases/reductases (SDR) family.</text>
</comment>
<evidence type="ECO:0000313" key="5">
    <source>
        <dbReference type="EMBL" id="AZN42852.1"/>
    </source>
</evidence>
<evidence type="ECO:0000256" key="1">
    <source>
        <dbReference type="ARBA" id="ARBA00006484"/>
    </source>
</evidence>
<dbReference type="SUPFAM" id="SSF51735">
    <property type="entry name" value="NAD(P)-binding Rossmann-fold domains"/>
    <property type="match status" value="1"/>
</dbReference>
<dbReference type="PRINTS" id="PR00080">
    <property type="entry name" value="SDRFAMILY"/>
</dbReference>
<keyword evidence="2" id="KW-0560">Oxidoreductase</keyword>
<dbReference type="RefSeq" id="WP_126018908.1">
    <property type="nucleotide sequence ID" value="NZ_CP034437.1"/>
</dbReference>
<name>A0A3S9AAU4_9BACL</name>
<dbReference type="SMART" id="SM00822">
    <property type="entry name" value="PKS_KR"/>
    <property type="match status" value="1"/>
</dbReference>
<accession>A0A3S9AAU4</accession>
<dbReference type="InterPro" id="IPR057326">
    <property type="entry name" value="KR_dom"/>
</dbReference>
<dbReference type="EMBL" id="CP034437">
    <property type="protein sequence ID" value="AZN42852.1"/>
    <property type="molecule type" value="Genomic_DNA"/>
</dbReference>
<dbReference type="Proteomes" id="UP000272528">
    <property type="component" value="Chromosome"/>
</dbReference>
<dbReference type="KEGG" id="palb:EJC50_26535"/>
<evidence type="ECO:0000256" key="3">
    <source>
        <dbReference type="RuleBase" id="RU000363"/>
    </source>
</evidence>
<proteinExistence type="inferred from homology"/>
<dbReference type="AlphaFoldDB" id="A0A3S9AAU4"/>
<dbReference type="InterPro" id="IPR002347">
    <property type="entry name" value="SDR_fam"/>
</dbReference>
<protein>
    <submittedName>
        <fullName evidence="5">SDR family oxidoreductase</fullName>
    </submittedName>
</protein>
<dbReference type="GO" id="GO:0008206">
    <property type="term" value="P:bile acid metabolic process"/>
    <property type="evidence" value="ECO:0007669"/>
    <property type="project" value="UniProtKB-ARBA"/>
</dbReference>
<dbReference type="InterPro" id="IPR020904">
    <property type="entry name" value="Sc_DH/Rdtase_CS"/>
</dbReference>
<organism evidence="5 6">
    <name type="scientific">Paenibacillus albus</name>
    <dbReference type="NCBI Taxonomy" id="2495582"/>
    <lineage>
        <taxon>Bacteria</taxon>
        <taxon>Bacillati</taxon>
        <taxon>Bacillota</taxon>
        <taxon>Bacilli</taxon>
        <taxon>Bacillales</taxon>
        <taxon>Paenibacillaceae</taxon>
        <taxon>Paenibacillus</taxon>
    </lineage>
</organism>
<dbReference type="OrthoDB" id="2835330at2"/>
<dbReference type="PRINTS" id="PR00081">
    <property type="entry name" value="GDHRDH"/>
</dbReference>
<dbReference type="Gene3D" id="3.40.50.720">
    <property type="entry name" value="NAD(P)-binding Rossmann-like Domain"/>
    <property type="match status" value="1"/>
</dbReference>
<dbReference type="Pfam" id="PF00106">
    <property type="entry name" value="adh_short"/>
    <property type="match status" value="1"/>
</dbReference>
<dbReference type="FunFam" id="3.40.50.720:FF:000084">
    <property type="entry name" value="Short-chain dehydrogenase reductase"/>
    <property type="match status" value="1"/>
</dbReference>
<evidence type="ECO:0000259" key="4">
    <source>
        <dbReference type="SMART" id="SM00822"/>
    </source>
</evidence>
<dbReference type="PANTHER" id="PTHR42760">
    <property type="entry name" value="SHORT-CHAIN DEHYDROGENASES/REDUCTASES FAMILY MEMBER"/>
    <property type="match status" value="1"/>
</dbReference>
<sequence length="231" mass="24064">MGKLSGQVAIITGAGTGLGRAAAIDFAQEGAHVVLLGRRLGKIEETAALIRNGAASEEGEDSKVLVFACDISSEEQVQAAITRVIAELGKIDILVNNAAVLEPGKVIELTAAEWAHQLSANLTGPFLMTRGVLPTMREARYGRIINITSGLAANGAGGYAAYSASKAGLESLTRTTADEEHDFGILVNAFNPGTVRSEMHATGKDPHQVTSELIRLASLPQNGLTGSIVAY</sequence>
<evidence type="ECO:0000313" key="6">
    <source>
        <dbReference type="Proteomes" id="UP000272528"/>
    </source>
</evidence>
<gene>
    <name evidence="5" type="ORF">EJC50_26535</name>
</gene>
<dbReference type="PROSITE" id="PS00061">
    <property type="entry name" value="ADH_SHORT"/>
    <property type="match status" value="1"/>
</dbReference>